<protein>
    <recommendedName>
        <fullName evidence="3">TOMM leader peptide-binding protein</fullName>
    </recommendedName>
</protein>
<organism evidence="1 2">
    <name type="scientific">Aquimarina aggregata</name>
    <dbReference type="NCBI Taxonomy" id="1642818"/>
    <lineage>
        <taxon>Bacteria</taxon>
        <taxon>Pseudomonadati</taxon>
        <taxon>Bacteroidota</taxon>
        <taxon>Flavobacteriia</taxon>
        <taxon>Flavobacteriales</taxon>
        <taxon>Flavobacteriaceae</taxon>
        <taxon>Aquimarina</taxon>
    </lineage>
</organism>
<reference evidence="1 2" key="1">
    <citation type="submission" date="2016-01" db="EMBL/GenBank/DDBJ databases">
        <title>The draft genome sequence of Aquimarina sp. RZW4-3-2.</title>
        <authorList>
            <person name="Wang Y."/>
        </authorList>
    </citation>
    <scope>NUCLEOTIDE SEQUENCE [LARGE SCALE GENOMIC DNA]</scope>
    <source>
        <strain evidence="1 2">RZW4-3-2</strain>
    </source>
</reference>
<dbReference type="RefSeq" id="WP_066319974.1">
    <property type="nucleotide sequence ID" value="NZ_LQRT01000060.1"/>
</dbReference>
<evidence type="ECO:0008006" key="3">
    <source>
        <dbReference type="Google" id="ProtNLM"/>
    </source>
</evidence>
<proteinExistence type="predicted"/>
<evidence type="ECO:0000313" key="1">
    <source>
        <dbReference type="EMBL" id="KZS38101.1"/>
    </source>
</evidence>
<keyword evidence="2" id="KW-1185">Reference proteome</keyword>
<dbReference type="InterPro" id="IPR022291">
    <property type="entry name" value="Bacteriocin_synth_cyclodeHase"/>
</dbReference>
<name>A0A162WHB9_9FLAO</name>
<dbReference type="OrthoDB" id="2379922at2"/>
<dbReference type="Gene3D" id="3.40.50.720">
    <property type="entry name" value="NAD(P)-binding Rossmann-like Domain"/>
    <property type="match status" value="1"/>
</dbReference>
<dbReference type="EMBL" id="LQRT01000060">
    <property type="protein sequence ID" value="KZS38101.1"/>
    <property type="molecule type" value="Genomic_DNA"/>
</dbReference>
<gene>
    <name evidence="1" type="ORF">AWE51_18825</name>
</gene>
<dbReference type="AlphaFoldDB" id="A0A162WHB9"/>
<dbReference type="Proteomes" id="UP000076715">
    <property type="component" value="Unassembled WGS sequence"/>
</dbReference>
<evidence type="ECO:0000313" key="2">
    <source>
        <dbReference type="Proteomes" id="UP000076715"/>
    </source>
</evidence>
<comment type="caution">
    <text evidence="1">The sequence shown here is derived from an EMBL/GenBank/DDBJ whole genome shotgun (WGS) entry which is preliminary data.</text>
</comment>
<accession>A0A162WHB9</accession>
<sequence length="304" mass="34223">MEEQNLILHPDVHWVKVDEKRIQLRQPDGEHITFDEHANDILNALKVLRTPSINDIKVDESISEQIKEILHTRGLLIHKDNASSFQIQRLIDQHGVSGGKVATGKNPISVTIMGEGKLASVSKTSLLQAGIKIIDDQDKFSISEDKLPLMIVICDQEDHDFLQKMNAKAIQNKQPILFFRWFHRSFKLGPFVVPGETACLNCAHQRELASSLFPNELLAYRSSGRDDLPVYNGGPVLDQMAGALLTRQVLTILSGNYDLSEPSTMITVDPVLLNIKHSPILRIPRCRVCSNYENEPLRAIRDQL</sequence>
<dbReference type="STRING" id="1642818.AWE51_18825"/>
<dbReference type="NCBIfam" id="TIGR03882">
    <property type="entry name" value="cyclo_dehyd_2"/>
    <property type="match status" value="1"/>
</dbReference>